<proteinExistence type="predicted"/>
<gene>
    <name evidence="1" type="ORF">A0127_03410</name>
</gene>
<sequence length="156" mass="18060">MERKDTARIVAEKIVEVWDELLNSEVVGIPHLVGRISSDGEVEMSLVFFDEPTYERIIEDGCVSFTFPLEVKDPKELFMSLLKFIREGTTPSILEPGEKIKEPLKENLMKRGFEVLWIAGDSYVDAWVSKNGIRYHLSFERTGKDEYTLMRKEKVQ</sequence>
<dbReference type="KEGG" id="tpep:A0127_03410"/>
<evidence type="ECO:0000313" key="1">
    <source>
        <dbReference type="EMBL" id="AMQ18284.1"/>
    </source>
</evidence>
<keyword evidence="2" id="KW-1185">Reference proteome</keyword>
<dbReference type="STRING" id="53952.A0127_03410"/>
<protein>
    <submittedName>
        <fullName evidence="1">Uncharacterized protein</fullName>
    </submittedName>
</protein>
<dbReference type="OrthoDB" id="91903at2157"/>
<accession>A0A142CU32</accession>
<dbReference type="RefSeq" id="WP_062387979.1">
    <property type="nucleotide sequence ID" value="NZ_CP014750.1"/>
</dbReference>
<dbReference type="AlphaFoldDB" id="A0A142CU32"/>
<dbReference type="Proteomes" id="UP000073604">
    <property type="component" value="Chromosome"/>
</dbReference>
<organism evidence="1 2">
    <name type="scientific">Thermococcus peptonophilus</name>
    <dbReference type="NCBI Taxonomy" id="53952"/>
    <lineage>
        <taxon>Archaea</taxon>
        <taxon>Methanobacteriati</taxon>
        <taxon>Methanobacteriota</taxon>
        <taxon>Thermococci</taxon>
        <taxon>Thermococcales</taxon>
        <taxon>Thermococcaceae</taxon>
        <taxon>Thermococcus</taxon>
    </lineage>
</organism>
<reference evidence="2" key="1">
    <citation type="submission" date="2016-03" db="EMBL/GenBank/DDBJ databases">
        <authorList>
            <person name="Oger P.M."/>
        </authorList>
    </citation>
    <scope>NUCLEOTIDE SEQUENCE [LARGE SCALE GENOMIC DNA]</scope>
    <source>
        <strain evidence="2">OG-1</strain>
    </source>
</reference>
<evidence type="ECO:0000313" key="2">
    <source>
        <dbReference type="Proteomes" id="UP000073604"/>
    </source>
</evidence>
<dbReference type="EMBL" id="CP014750">
    <property type="protein sequence ID" value="AMQ18284.1"/>
    <property type="molecule type" value="Genomic_DNA"/>
</dbReference>
<dbReference type="GeneID" id="27139562"/>
<name>A0A142CU32_9EURY</name>